<organism evidence="10 11">
    <name type="scientific">Folsomia candida</name>
    <name type="common">Springtail</name>
    <dbReference type="NCBI Taxonomy" id="158441"/>
    <lineage>
        <taxon>Eukaryota</taxon>
        <taxon>Metazoa</taxon>
        <taxon>Ecdysozoa</taxon>
        <taxon>Arthropoda</taxon>
        <taxon>Hexapoda</taxon>
        <taxon>Collembola</taxon>
        <taxon>Entomobryomorpha</taxon>
        <taxon>Isotomoidea</taxon>
        <taxon>Isotomidae</taxon>
        <taxon>Proisotominae</taxon>
        <taxon>Folsomia</taxon>
    </lineage>
</organism>
<feature type="domain" description="DDE Tnp4" evidence="9">
    <location>
        <begin position="149"/>
        <end position="299"/>
    </location>
</feature>
<evidence type="ECO:0000313" key="11">
    <source>
        <dbReference type="Proteomes" id="UP000198287"/>
    </source>
</evidence>
<keyword evidence="4" id="KW-0540">Nuclease</keyword>
<evidence type="ECO:0000256" key="2">
    <source>
        <dbReference type="ARBA" id="ARBA00004123"/>
    </source>
</evidence>
<evidence type="ECO:0000256" key="4">
    <source>
        <dbReference type="ARBA" id="ARBA00022722"/>
    </source>
</evidence>
<protein>
    <submittedName>
        <fullName evidence="10">Putative nuclease HARBI1</fullName>
    </submittedName>
</protein>
<evidence type="ECO:0000256" key="5">
    <source>
        <dbReference type="ARBA" id="ARBA00022723"/>
    </source>
</evidence>
<evidence type="ECO:0000313" key="10">
    <source>
        <dbReference type="EMBL" id="OXA54571.1"/>
    </source>
</evidence>
<evidence type="ECO:0000256" key="8">
    <source>
        <dbReference type="SAM" id="MobiDB-lite"/>
    </source>
</evidence>
<reference evidence="10 11" key="1">
    <citation type="submission" date="2015-12" db="EMBL/GenBank/DDBJ databases">
        <title>The genome of Folsomia candida.</title>
        <authorList>
            <person name="Faddeeva A."/>
            <person name="Derks M.F."/>
            <person name="Anvar Y."/>
            <person name="Smit S."/>
            <person name="Van Straalen N."/>
            <person name="Roelofs D."/>
        </authorList>
    </citation>
    <scope>NUCLEOTIDE SEQUENCE [LARGE SCALE GENOMIC DNA]</scope>
    <source>
        <strain evidence="10 11">VU population</strain>
        <tissue evidence="10">Whole body</tissue>
    </source>
</reference>
<dbReference type="EMBL" id="LNIX01000005">
    <property type="protein sequence ID" value="OXA54571.1"/>
    <property type="molecule type" value="Genomic_DNA"/>
</dbReference>
<dbReference type="PANTHER" id="PTHR22930:SF85">
    <property type="entry name" value="GH03217P-RELATED"/>
    <property type="match status" value="1"/>
</dbReference>
<keyword evidence="6" id="KW-0378">Hydrolase</keyword>
<dbReference type="AlphaFoldDB" id="A0A226ECU1"/>
<proteinExistence type="inferred from homology"/>
<comment type="similarity">
    <text evidence="3">Belongs to the HARBI1 family.</text>
</comment>
<dbReference type="PANTHER" id="PTHR22930">
    <property type="match status" value="1"/>
</dbReference>
<dbReference type="Pfam" id="PF13359">
    <property type="entry name" value="DDE_Tnp_4"/>
    <property type="match status" value="1"/>
</dbReference>
<dbReference type="OMA" id="IFRPRIN"/>
<feature type="region of interest" description="Disordered" evidence="8">
    <location>
        <begin position="1"/>
        <end position="23"/>
    </location>
</feature>
<accession>A0A226ECU1</accession>
<evidence type="ECO:0000256" key="3">
    <source>
        <dbReference type="ARBA" id="ARBA00006958"/>
    </source>
</evidence>
<evidence type="ECO:0000256" key="1">
    <source>
        <dbReference type="ARBA" id="ARBA00001968"/>
    </source>
</evidence>
<comment type="subcellular location">
    <subcellularLocation>
        <location evidence="2">Nucleus</location>
    </subcellularLocation>
</comment>
<name>A0A226ECU1_FOLCA</name>
<feature type="region of interest" description="Disordered" evidence="8">
    <location>
        <begin position="307"/>
        <end position="327"/>
    </location>
</feature>
<sequence length="344" mass="38661">MDLNNILFSSDDDSDGENSGQRPIYKPRINFEIANDFQFKEKFRLRRTEVQLVLDRIGQDLPIPQRYYSLTPREQLLLTLHWLGTGTYYHAIGDMHGPSKSSVCCIVKHVVNAIVDNLFQDVVRWPDNTDDIAPEFLRKGGFPCVSGCVDGTLIKIDAPTINEEQYVDRNGNHSLNVMVICGPDFSFYAVNSRWPGSVHDSRVLRTSAVSSQLENGWRSFAGAVILADSGYGLKEWLIPPHPHNDTIAEVRFNRAHKSTRRLVENAIGIFKERFPILNFMRLNPAYAGRIVMACSALHNIASKDDFDPPVGNNDTPHDGGDHAQSGNMCASGRARVQELLNYFI</sequence>
<dbReference type="InterPro" id="IPR027806">
    <property type="entry name" value="HARBI1_dom"/>
</dbReference>
<keyword evidence="11" id="KW-1185">Reference proteome</keyword>
<evidence type="ECO:0000256" key="6">
    <source>
        <dbReference type="ARBA" id="ARBA00022801"/>
    </source>
</evidence>
<dbReference type="GO" id="GO:0046872">
    <property type="term" value="F:metal ion binding"/>
    <property type="evidence" value="ECO:0007669"/>
    <property type="project" value="UniProtKB-KW"/>
</dbReference>
<comment type="cofactor">
    <cofactor evidence="1">
        <name>a divalent metal cation</name>
        <dbReference type="ChEBI" id="CHEBI:60240"/>
    </cofactor>
</comment>
<dbReference type="InterPro" id="IPR045249">
    <property type="entry name" value="HARBI1-like"/>
</dbReference>
<dbReference type="GO" id="GO:0004518">
    <property type="term" value="F:nuclease activity"/>
    <property type="evidence" value="ECO:0007669"/>
    <property type="project" value="UniProtKB-KW"/>
</dbReference>
<keyword evidence="5" id="KW-0479">Metal-binding</keyword>
<comment type="caution">
    <text evidence="10">The sequence shown here is derived from an EMBL/GenBank/DDBJ whole genome shotgun (WGS) entry which is preliminary data.</text>
</comment>
<dbReference type="GO" id="GO:0016787">
    <property type="term" value="F:hydrolase activity"/>
    <property type="evidence" value="ECO:0007669"/>
    <property type="project" value="UniProtKB-KW"/>
</dbReference>
<evidence type="ECO:0000259" key="9">
    <source>
        <dbReference type="Pfam" id="PF13359"/>
    </source>
</evidence>
<dbReference type="GO" id="GO:0005634">
    <property type="term" value="C:nucleus"/>
    <property type="evidence" value="ECO:0007669"/>
    <property type="project" value="UniProtKB-SubCell"/>
</dbReference>
<dbReference type="Proteomes" id="UP000198287">
    <property type="component" value="Unassembled WGS sequence"/>
</dbReference>
<keyword evidence="7" id="KW-0539">Nucleus</keyword>
<dbReference type="OrthoDB" id="7998387at2759"/>
<evidence type="ECO:0000256" key="7">
    <source>
        <dbReference type="ARBA" id="ARBA00023242"/>
    </source>
</evidence>
<gene>
    <name evidence="10" type="ORF">Fcan01_11704</name>
</gene>